<dbReference type="EMBL" id="KV453909">
    <property type="protein sequence ID" value="ODV82378.1"/>
    <property type="molecule type" value="Genomic_DNA"/>
</dbReference>
<dbReference type="Gene3D" id="3.30.40.10">
    <property type="entry name" value="Zinc/RING finger domain, C3HC4 (zinc finger)"/>
    <property type="match status" value="1"/>
</dbReference>
<comment type="similarity">
    <text evidence="2">Belongs to the ING family.</text>
</comment>
<feature type="region of interest" description="Disordered" evidence="9">
    <location>
        <begin position="198"/>
        <end position="219"/>
    </location>
</feature>
<gene>
    <name evidence="11" type="ORF">CANTADRAFT_36245</name>
</gene>
<feature type="binding site" evidence="8">
    <location>
        <position position="285"/>
    </location>
    <ligand>
        <name>Zn(2+)</name>
        <dbReference type="ChEBI" id="CHEBI:29105"/>
        <label>2</label>
    </ligand>
</feature>
<dbReference type="SMART" id="SM00249">
    <property type="entry name" value="PHD"/>
    <property type="match status" value="1"/>
</dbReference>
<dbReference type="CDD" id="cd15505">
    <property type="entry name" value="PHD_ING"/>
    <property type="match status" value="1"/>
</dbReference>
<dbReference type="AlphaFoldDB" id="A0A1E4SS86"/>
<evidence type="ECO:0000256" key="5">
    <source>
        <dbReference type="ARBA" id="ARBA00022833"/>
    </source>
</evidence>
<feature type="site" description="Histone H3K4me3 binding" evidence="7">
    <location>
        <position position="230"/>
    </location>
</feature>
<dbReference type="STRING" id="984487.A0A1E4SS86"/>
<accession>A0A1E4SS86</accession>
<dbReference type="OrthoDB" id="5411773at2759"/>
<dbReference type="RefSeq" id="XP_020067500.1">
    <property type="nucleotide sequence ID" value="XM_020208670.1"/>
</dbReference>
<dbReference type="InterPro" id="IPR028651">
    <property type="entry name" value="ING_fam"/>
</dbReference>
<feature type="binding site" evidence="8">
    <location>
        <position position="244"/>
    </location>
    <ligand>
        <name>Zn(2+)</name>
        <dbReference type="ChEBI" id="CHEBI:29105"/>
        <label>2</label>
    </ligand>
</feature>
<feature type="site" description="Histone H3K4me3 binding" evidence="7">
    <location>
        <position position="255"/>
    </location>
</feature>
<feature type="domain" description="Zinc finger PHD-type" evidence="10">
    <location>
        <begin position="230"/>
        <end position="285"/>
    </location>
</feature>
<evidence type="ECO:0000313" key="11">
    <source>
        <dbReference type="EMBL" id="ODV82378.1"/>
    </source>
</evidence>
<evidence type="ECO:0000256" key="3">
    <source>
        <dbReference type="ARBA" id="ARBA00022723"/>
    </source>
</evidence>
<reference evidence="12" key="1">
    <citation type="submission" date="2016-05" db="EMBL/GenBank/DDBJ databases">
        <title>Comparative genomics of biotechnologically important yeasts.</title>
        <authorList>
            <consortium name="DOE Joint Genome Institute"/>
            <person name="Riley R."/>
            <person name="Haridas S."/>
            <person name="Wolfe K.H."/>
            <person name="Lopes M.R."/>
            <person name="Hittinger C.T."/>
            <person name="Goker M."/>
            <person name="Salamov A."/>
            <person name="Wisecaver J."/>
            <person name="Long T.M."/>
            <person name="Aerts A.L."/>
            <person name="Barry K."/>
            <person name="Choi C."/>
            <person name="Clum A."/>
            <person name="Coughlan A.Y."/>
            <person name="Deshpande S."/>
            <person name="Douglass A.P."/>
            <person name="Hanson S.J."/>
            <person name="Klenk H.-P."/>
            <person name="Labutti K."/>
            <person name="Lapidus A."/>
            <person name="Lindquist E."/>
            <person name="Lipzen A."/>
            <person name="Meier-Kolthoff J.P."/>
            <person name="Ohm R.A."/>
            <person name="Otillar R.P."/>
            <person name="Pangilinan J."/>
            <person name="Peng Y."/>
            <person name="Rokas A."/>
            <person name="Rosa C.A."/>
            <person name="Scheuner C."/>
            <person name="Sibirny A.A."/>
            <person name="Slot J.C."/>
            <person name="Stielow J.B."/>
            <person name="Sun H."/>
            <person name="Kurtzman C.P."/>
            <person name="Blackwell M."/>
            <person name="Grigoriev I.V."/>
            <person name="Jeffries T.W."/>
        </authorList>
    </citation>
    <scope>NUCLEOTIDE SEQUENCE [LARGE SCALE GENOMIC DNA]</scope>
    <source>
        <strain evidence="12">NRRL Y-17324</strain>
    </source>
</reference>
<evidence type="ECO:0000256" key="9">
    <source>
        <dbReference type="SAM" id="MobiDB-lite"/>
    </source>
</evidence>
<feature type="site" description="Histone H3K4me3 binding" evidence="7">
    <location>
        <position position="245"/>
    </location>
</feature>
<evidence type="ECO:0000256" key="7">
    <source>
        <dbReference type="PIRSR" id="PIRSR628651-50"/>
    </source>
</evidence>
<dbReference type="InterPro" id="IPR001965">
    <property type="entry name" value="Znf_PHD"/>
</dbReference>
<name>A0A1E4SS86_9ASCO</name>
<dbReference type="GO" id="GO:0004402">
    <property type="term" value="F:histone acetyltransferase activity"/>
    <property type="evidence" value="ECO:0007669"/>
    <property type="project" value="TreeGrafter"/>
</dbReference>
<evidence type="ECO:0000256" key="6">
    <source>
        <dbReference type="ARBA" id="ARBA00023242"/>
    </source>
</evidence>
<dbReference type="PANTHER" id="PTHR10333:SF94">
    <property type="entry name" value="FINGER DOMAIN PROTEIN, PUTATIVE (AFU_ORTHOLOGUE AFUA_3G11940)-RELATED"/>
    <property type="match status" value="1"/>
</dbReference>
<dbReference type="GeneID" id="30982807"/>
<feature type="binding site" evidence="8">
    <location>
        <position position="281"/>
    </location>
    <ligand>
        <name>Zn(2+)</name>
        <dbReference type="ChEBI" id="CHEBI:29105"/>
        <label>2</label>
    </ligand>
</feature>
<dbReference type="PANTHER" id="PTHR10333">
    <property type="entry name" value="INHIBITOR OF GROWTH PROTEIN"/>
    <property type="match status" value="1"/>
</dbReference>
<evidence type="ECO:0000256" key="2">
    <source>
        <dbReference type="ARBA" id="ARBA00010210"/>
    </source>
</evidence>
<feature type="site" description="Histone H3K4me3 binding" evidence="7">
    <location>
        <position position="241"/>
    </location>
</feature>
<keyword evidence="3 8" id="KW-0479">Metal-binding</keyword>
<dbReference type="GO" id="GO:0006355">
    <property type="term" value="P:regulation of DNA-templated transcription"/>
    <property type="evidence" value="ECO:0007669"/>
    <property type="project" value="TreeGrafter"/>
</dbReference>
<comment type="subcellular location">
    <subcellularLocation>
        <location evidence="1">Nucleus</location>
    </subcellularLocation>
</comment>
<feature type="binding site" evidence="8">
    <location>
        <position position="250"/>
    </location>
    <ligand>
        <name>Zn(2+)</name>
        <dbReference type="ChEBI" id="CHEBI:29105"/>
        <label>2</label>
    </ligand>
</feature>
<proteinExistence type="inferred from homology"/>
<keyword evidence="6" id="KW-0539">Nucleus</keyword>
<keyword evidence="12" id="KW-1185">Reference proteome</keyword>
<feature type="binding site" evidence="8">
    <location>
        <position position="231"/>
    </location>
    <ligand>
        <name>Zn(2+)</name>
        <dbReference type="ChEBI" id="CHEBI:29105"/>
        <label>1</label>
    </ligand>
</feature>
<keyword evidence="5 8" id="KW-0862">Zinc</keyword>
<evidence type="ECO:0000259" key="10">
    <source>
        <dbReference type="SMART" id="SM00249"/>
    </source>
</evidence>
<evidence type="ECO:0000313" key="12">
    <source>
        <dbReference type="Proteomes" id="UP000094285"/>
    </source>
</evidence>
<dbReference type="SUPFAM" id="SSF57903">
    <property type="entry name" value="FYVE/PHD zinc finger"/>
    <property type="match status" value="1"/>
</dbReference>
<dbReference type="GO" id="GO:0005634">
    <property type="term" value="C:nucleus"/>
    <property type="evidence" value="ECO:0007669"/>
    <property type="project" value="UniProtKB-SubCell"/>
</dbReference>
<keyword evidence="4" id="KW-0863">Zinc-finger</keyword>
<dbReference type="GO" id="GO:0000123">
    <property type="term" value="C:histone acetyltransferase complex"/>
    <property type="evidence" value="ECO:0007669"/>
    <property type="project" value="TreeGrafter"/>
</dbReference>
<feature type="compositionally biased region" description="Basic residues" evidence="9">
    <location>
        <begin position="198"/>
        <end position="211"/>
    </location>
</feature>
<dbReference type="InterPro" id="IPR013083">
    <property type="entry name" value="Znf_RING/FYVE/PHD"/>
</dbReference>
<sequence>MTSVVSSSSINSAFISTTDHLPCDIIRSIWVVQSLNINIHKARNRLNQLLLGLQNQSISSSNKDEVAQEIVQIKKEVLQYHHEAILESQALKNQLITHKLGLNEEVEQLEQIIEHNRNSQDHSNKSISQQELRKQLEAHYKENPLVSQREAIEEQGLLRSQQSQEVKAGGHRKKARNTGLKLVFKVPQAKVVPNGKISKLKSKQKPARKIKQPVPVKEEVQEEQEDTNAYCFCKQGSFGDMIACDNEDSCPNGEWFHYKCVGLLNRVEALKFTTGKQKWFCSEHCRNVVEATLAKKKKKRGR</sequence>
<protein>
    <recommendedName>
        <fullName evidence="10">Zinc finger PHD-type domain-containing protein</fullName>
    </recommendedName>
</protein>
<dbReference type="GO" id="GO:0008270">
    <property type="term" value="F:zinc ion binding"/>
    <property type="evidence" value="ECO:0007669"/>
    <property type="project" value="UniProtKB-KW"/>
</dbReference>
<evidence type="ECO:0000256" key="1">
    <source>
        <dbReference type="ARBA" id="ARBA00004123"/>
    </source>
</evidence>
<dbReference type="InterPro" id="IPR011011">
    <property type="entry name" value="Znf_FYVE_PHD"/>
</dbReference>
<feature type="non-terminal residue" evidence="11">
    <location>
        <position position="302"/>
    </location>
</feature>
<feature type="binding site" evidence="8">
    <location>
        <position position="260"/>
    </location>
    <ligand>
        <name>Zn(2+)</name>
        <dbReference type="ChEBI" id="CHEBI:29105"/>
        <label>1</label>
    </ligand>
</feature>
<evidence type="ECO:0000256" key="8">
    <source>
        <dbReference type="PIRSR" id="PIRSR628651-51"/>
    </source>
</evidence>
<evidence type="ECO:0000256" key="4">
    <source>
        <dbReference type="ARBA" id="ARBA00022771"/>
    </source>
</evidence>
<dbReference type="Proteomes" id="UP000094285">
    <property type="component" value="Unassembled WGS sequence"/>
</dbReference>
<feature type="binding site" evidence="8">
    <location>
        <position position="257"/>
    </location>
    <ligand>
        <name>Zn(2+)</name>
        <dbReference type="ChEBI" id="CHEBI:29105"/>
        <label>1</label>
    </ligand>
</feature>
<organism evidence="11 12">
    <name type="scientific">Suhomyces tanzawaensis NRRL Y-17324</name>
    <dbReference type="NCBI Taxonomy" id="984487"/>
    <lineage>
        <taxon>Eukaryota</taxon>
        <taxon>Fungi</taxon>
        <taxon>Dikarya</taxon>
        <taxon>Ascomycota</taxon>
        <taxon>Saccharomycotina</taxon>
        <taxon>Pichiomycetes</taxon>
        <taxon>Debaryomycetaceae</taxon>
        <taxon>Suhomyces</taxon>
    </lineage>
</organism>
<feature type="binding site" evidence="8">
    <location>
        <position position="233"/>
    </location>
    <ligand>
        <name>Zn(2+)</name>
        <dbReference type="ChEBI" id="CHEBI:29105"/>
        <label>1</label>
    </ligand>
</feature>